<dbReference type="InterPro" id="IPR025737">
    <property type="entry name" value="FApF"/>
</dbReference>
<evidence type="ECO:0000256" key="1">
    <source>
        <dbReference type="SAM" id="SignalP"/>
    </source>
</evidence>
<dbReference type="RefSeq" id="WP_214172307.1">
    <property type="nucleotide sequence ID" value="NZ_JAHCVJ010000006.1"/>
</dbReference>
<evidence type="ECO:0000313" key="2">
    <source>
        <dbReference type="EMBL" id="MBT0665529.1"/>
    </source>
</evidence>
<keyword evidence="3" id="KW-1185">Reference proteome</keyword>
<feature type="chain" id="PRO_5043509612" evidence="1">
    <location>
        <begin position="27"/>
        <end position="304"/>
    </location>
</feature>
<accession>A0AAW4LBX8</accession>
<comment type="caution">
    <text evidence="2">The sequence shown here is derived from an EMBL/GenBank/DDBJ whole genome shotgun (WGS) entry which is preliminary data.</text>
</comment>
<dbReference type="AlphaFoldDB" id="A0AAW4LBX8"/>
<feature type="signal peptide" evidence="1">
    <location>
        <begin position="1"/>
        <end position="26"/>
    </location>
</feature>
<gene>
    <name evidence="2" type="ORF">KI809_14570</name>
</gene>
<reference evidence="2 3" key="1">
    <citation type="submission" date="2021-05" db="EMBL/GenBank/DDBJ databases">
        <title>The draft genome of Geobacter pelophilus DSM 12255.</title>
        <authorList>
            <person name="Xu Z."/>
            <person name="Masuda Y."/>
            <person name="Itoh H."/>
            <person name="Senoo K."/>
        </authorList>
    </citation>
    <scope>NUCLEOTIDE SEQUENCE [LARGE SCALE GENOMIC DNA]</scope>
    <source>
        <strain evidence="2 3">DSM 12255</strain>
    </source>
</reference>
<dbReference type="Proteomes" id="UP000811899">
    <property type="component" value="Unassembled WGS sequence"/>
</dbReference>
<protein>
    <submittedName>
        <fullName evidence="2">Transporter</fullName>
    </submittedName>
</protein>
<sequence>MIRKLSSLTRSLIASLLLILALAATAAATEGGGGAYPNGAEDFMSGAVPPPGTYFLDYFTWYSADRLNDNDGKSSDPGFKLNVTGNVFRFLHVTDKTFLGANWGLQTFIPVLNVDATATTPGGKISQSKFGLGDIIIDPLILSWHFNKNLHAVFGLDIFIPTGDYDKNRLANPGRNYFTFEPVFAATYLCDKGHEVSAKVMYDMNTKNNDTDYQSGNELHLDYTVGKHIGPWSLGAGGYYYQQVTHDEQHGEQVRKNLGYALSVGPQVKYDYKNMSFAVKYQFEVETCNRPQGNNLWGKFVYAF</sequence>
<dbReference type="EMBL" id="JAHCVJ010000006">
    <property type="protein sequence ID" value="MBT0665529.1"/>
    <property type="molecule type" value="Genomic_DNA"/>
</dbReference>
<evidence type="ECO:0000313" key="3">
    <source>
        <dbReference type="Proteomes" id="UP000811899"/>
    </source>
</evidence>
<keyword evidence="1" id="KW-0732">Signal</keyword>
<dbReference type="Pfam" id="PF13557">
    <property type="entry name" value="Phenol_MetA_deg"/>
    <property type="match status" value="1"/>
</dbReference>
<proteinExistence type="predicted"/>
<name>A0AAW4LBX8_9BACT</name>
<organism evidence="2 3">
    <name type="scientific">Geoanaerobacter pelophilus</name>
    <dbReference type="NCBI Taxonomy" id="60036"/>
    <lineage>
        <taxon>Bacteria</taxon>
        <taxon>Pseudomonadati</taxon>
        <taxon>Thermodesulfobacteriota</taxon>
        <taxon>Desulfuromonadia</taxon>
        <taxon>Geobacterales</taxon>
        <taxon>Geobacteraceae</taxon>
        <taxon>Geoanaerobacter</taxon>
    </lineage>
</organism>